<proteinExistence type="predicted"/>
<dbReference type="OrthoDB" id="6511366at2759"/>
<gene>
    <name evidence="1" type="ORF">AVEN_72498_1</name>
</gene>
<dbReference type="Proteomes" id="UP000499080">
    <property type="component" value="Unassembled WGS sequence"/>
</dbReference>
<accession>A0A4Y2G4C2</accession>
<organism evidence="1 2">
    <name type="scientific">Araneus ventricosus</name>
    <name type="common">Orbweaver spider</name>
    <name type="synonym">Epeira ventricosa</name>
    <dbReference type="NCBI Taxonomy" id="182803"/>
    <lineage>
        <taxon>Eukaryota</taxon>
        <taxon>Metazoa</taxon>
        <taxon>Ecdysozoa</taxon>
        <taxon>Arthropoda</taxon>
        <taxon>Chelicerata</taxon>
        <taxon>Arachnida</taxon>
        <taxon>Araneae</taxon>
        <taxon>Araneomorphae</taxon>
        <taxon>Entelegynae</taxon>
        <taxon>Araneoidea</taxon>
        <taxon>Araneidae</taxon>
        <taxon>Araneus</taxon>
    </lineage>
</organism>
<name>A0A4Y2G4C2_ARAVE</name>
<sequence length="109" mass="13005">MENEEYTNNFRDRIQVVLEHHFPRFEDGIVEKQVKINMIFPVITQEEVQTVMDEMNINKSPGPNGLTFGVMRKLFFLDPAWFTEFFNDCTRQCVFPEYWKIAKVVLIPK</sequence>
<protein>
    <recommendedName>
        <fullName evidence="3">Reverse transcriptase domain-containing protein</fullName>
    </recommendedName>
</protein>
<keyword evidence="2" id="KW-1185">Reference proteome</keyword>
<dbReference type="AlphaFoldDB" id="A0A4Y2G4C2"/>
<dbReference type="EMBL" id="BGPR01001207">
    <property type="protein sequence ID" value="GBM48231.1"/>
    <property type="molecule type" value="Genomic_DNA"/>
</dbReference>
<evidence type="ECO:0008006" key="3">
    <source>
        <dbReference type="Google" id="ProtNLM"/>
    </source>
</evidence>
<comment type="caution">
    <text evidence="1">The sequence shown here is derived from an EMBL/GenBank/DDBJ whole genome shotgun (WGS) entry which is preliminary data.</text>
</comment>
<reference evidence="1 2" key="1">
    <citation type="journal article" date="2019" name="Sci. Rep.">
        <title>Orb-weaving spider Araneus ventricosus genome elucidates the spidroin gene catalogue.</title>
        <authorList>
            <person name="Kono N."/>
            <person name="Nakamura H."/>
            <person name="Ohtoshi R."/>
            <person name="Moran D.A.P."/>
            <person name="Shinohara A."/>
            <person name="Yoshida Y."/>
            <person name="Fujiwara M."/>
            <person name="Mori M."/>
            <person name="Tomita M."/>
            <person name="Arakawa K."/>
        </authorList>
    </citation>
    <scope>NUCLEOTIDE SEQUENCE [LARGE SCALE GENOMIC DNA]</scope>
</reference>
<evidence type="ECO:0000313" key="1">
    <source>
        <dbReference type="EMBL" id="GBM48231.1"/>
    </source>
</evidence>
<evidence type="ECO:0000313" key="2">
    <source>
        <dbReference type="Proteomes" id="UP000499080"/>
    </source>
</evidence>